<reference evidence="4" key="1">
    <citation type="journal article" date="2019" name="Int. J. Syst. Evol. Microbiol.">
        <title>The Global Catalogue of Microorganisms (GCM) 10K type strain sequencing project: providing services to taxonomists for standard genome sequencing and annotation.</title>
        <authorList>
            <consortium name="The Broad Institute Genomics Platform"/>
            <consortium name="The Broad Institute Genome Sequencing Center for Infectious Disease"/>
            <person name="Wu L."/>
            <person name="Ma J."/>
        </authorList>
    </citation>
    <scope>NUCLEOTIDE SEQUENCE [LARGE SCALE GENOMIC DNA]</scope>
    <source>
        <strain evidence="4">CCM 8903</strain>
    </source>
</reference>
<dbReference type="GO" id="GO:0016746">
    <property type="term" value="F:acyltransferase activity"/>
    <property type="evidence" value="ECO:0007669"/>
    <property type="project" value="UniProtKB-KW"/>
</dbReference>
<accession>A0ABW4E4Z1</accession>
<evidence type="ECO:0000313" key="3">
    <source>
        <dbReference type="EMBL" id="MFD1484437.1"/>
    </source>
</evidence>
<feature type="transmembrane region" description="Helical" evidence="1">
    <location>
        <begin position="82"/>
        <end position="100"/>
    </location>
</feature>
<keyword evidence="1" id="KW-0472">Membrane</keyword>
<feature type="transmembrane region" description="Helical" evidence="1">
    <location>
        <begin position="112"/>
        <end position="135"/>
    </location>
</feature>
<feature type="domain" description="Acyltransferase 3" evidence="2">
    <location>
        <begin position="8"/>
        <end position="219"/>
    </location>
</feature>
<dbReference type="RefSeq" id="WP_125752614.1">
    <property type="nucleotide sequence ID" value="NZ_JBHTON010000009.1"/>
</dbReference>
<keyword evidence="3" id="KW-0012">Acyltransferase</keyword>
<dbReference type="Proteomes" id="UP001597252">
    <property type="component" value="Unassembled WGS sequence"/>
</dbReference>
<keyword evidence="1" id="KW-0812">Transmembrane</keyword>
<evidence type="ECO:0000256" key="1">
    <source>
        <dbReference type="SAM" id="Phobius"/>
    </source>
</evidence>
<name>A0ABW4E4Z1_9LACO</name>
<evidence type="ECO:0000259" key="2">
    <source>
        <dbReference type="Pfam" id="PF01757"/>
    </source>
</evidence>
<comment type="caution">
    <text evidence="3">The sequence shown here is derived from an EMBL/GenBank/DDBJ whole genome shotgun (WGS) entry which is preliminary data.</text>
</comment>
<gene>
    <name evidence="3" type="ORF">ACFQ5J_04220</name>
</gene>
<dbReference type="EMBL" id="JBHTON010000009">
    <property type="protein sequence ID" value="MFD1484437.1"/>
    <property type="molecule type" value="Genomic_DNA"/>
</dbReference>
<proteinExistence type="predicted"/>
<protein>
    <submittedName>
        <fullName evidence="3">Acyltransferase family protein</fullName>
    </submittedName>
</protein>
<sequence length="248" mass="28422">MINTSSRNYGIDIARILSMFFVVLLHNLLQGGVLHSPELQGVNFAVAWFLENLAIIAVNLFAMITGFLSFGRSFHVTRIVSIIVQVLFWSWVILALLMLFKSNLALKDIIIGIIPVTLYWYINCYIGLMLLLPFCTEGIKSLSQHKFSLVLGSLLIISVTVGFIRHFSLDDGLSVFWLLILFFVGYYIRKFGLLERIHSTYFILVYFLLAMISLLVEILCKKYHINYDIMISANCKNKLATPWHDTVR</sequence>
<feature type="transmembrane region" description="Helical" evidence="1">
    <location>
        <begin position="49"/>
        <end position="70"/>
    </location>
</feature>
<feature type="transmembrane region" description="Helical" evidence="1">
    <location>
        <begin position="173"/>
        <end position="189"/>
    </location>
</feature>
<dbReference type="Pfam" id="PF01757">
    <property type="entry name" value="Acyl_transf_3"/>
    <property type="match status" value="1"/>
</dbReference>
<evidence type="ECO:0000313" key="4">
    <source>
        <dbReference type="Proteomes" id="UP001597252"/>
    </source>
</evidence>
<feature type="transmembrane region" description="Helical" evidence="1">
    <location>
        <begin position="12"/>
        <end position="29"/>
    </location>
</feature>
<keyword evidence="4" id="KW-1185">Reference proteome</keyword>
<keyword evidence="3" id="KW-0808">Transferase</keyword>
<feature type="transmembrane region" description="Helical" evidence="1">
    <location>
        <begin position="147"/>
        <end position="167"/>
    </location>
</feature>
<dbReference type="InterPro" id="IPR002656">
    <property type="entry name" value="Acyl_transf_3_dom"/>
</dbReference>
<keyword evidence="1" id="KW-1133">Transmembrane helix</keyword>
<organism evidence="3 4">
    <name type="scientific">Lacticaseibacillus baoqingensis</name>
    <dbReference type="NCBI Taxonomy" id="2486013"/>
    <lineage>
        <taxon>Bacteria</taxon>
        <taxon>Bacillati</taxon>
        <taxon>Bacillota</taxon>
        <taxon>Bacilli</taxon>
        <taxon>Lactobacillales</taxon>
        <taxon>Lactobacillaceae</taxon>
        <taxon>Lacticaseibacillus</taxon>
    </lineage>
</organism>
<feature type="transmembrane region" description="Helical" evidence="1">
    <location>
        <begin position="201"/>
        <end position="219"/>
    </location>
</feature>